<evidence type="ECO:0000313" key="2">
    <source>
        <dbReference type="EMBL" id="MFD0947937.1"/>
    </source>
</evidence>
<comment type="caution">
    <text evidence="2">The sequence shown here is derived from an EMBL/GenBank/DDBJ whole genome shotgun (WGS) entry which is preliminary data.</text>
</comment>
<dbReference type="Gene3D" id="3.10.450.50">
    <property type="match status" value="1"/>
</dbReference>
<feature type="domain" description="SnoaL-like" evidence="1">
    <location>
        <begin position="8"/>
        <end position="118"/>
    </location>
</feature>
<dbReference type="Proteomes" id="UP001596977">
    <property type="component" value="Unassembled WGS sequence"/>
</dbReference>
<dbReference type="InterPro" id="IPR037401">
    <property type="entry name" value="SnoaL-like"/>
</dbReference>
<protein>
    <submittedName>
        <fullName evidence="2">Nuclear transport factor 2 family protein</fullName>
    </submittedName>
</protein>
<dbReference type="RefSeq" id="WP_264945708.1">
    <property type="nucleotide sequence ID" value="NZ_JAPDRA010000009.1"/>
</dbReference>
<evidence type="ECO:0000259" key="1">
    <source>
        <dbReference type="Pfam" id="PF12680"/>
    </source>
</evidence>
<keyword evidence="3" id="KW-1185">Reference proteome</keyword>
<gene>
    <name evidence="2" type="ORF">ACFQ1E_16460</name>
</gene>
<name>A0ABW3H9U5_9SPHN</name>
<accession>A0ABW3H9U5</accession>
<sequence>MPLRAMFEEYIAEFNAGNASGYSRFYAPDVAFRNGAGDSLRGAQAIVDYYTGLKADVARSIAVQGLLTGERSIAAALASQFTALSDHVVIGPTTLRSGDRLSIESIALYEIEDGRFARIEATTLRRAVLRKDEI</sequence>
<dbReference type="SUPFAM" id="SSF54427">
    <property type="entry name" value="NTF2-like"/>
    <property type="match status" value="1"/>
</dbReference>
<evidence type="ECO:0000313" key="3">
    <source>
        <dbReference type="Proteomes" id="UP001596977"/>
    </source>
</evidence>
<dbReference type="EMBL" id="JBHTJG010000009">
    <property type="protein sequence ID" value="MFD0947937.1"/>
    <property type="molecule type" value="Genomic_DNA"/>
</dbReference>
<reference evidence="3" key="1">
    <citation type="journal article" date="2019" name="Int. J. Syst. Evol. Microbiol.">
        <title>The Global Catalogue of Microorganisms (GCM) 10K type strain sequencing project: providing services to taxonomists for standard genome sequencing and annotation.</title>
        <authorList>
            <consortium name="The Broad Institute Genomics Platform"/>
            <consortium name="The Broad Institute Genome Sequencing Center for Infectious Disease"/>
            <person name="Wu L."/>
            <person name="Ma J."/>
        </authorList>
    </citation>
    <scope>NUCLEOTIDE SEQUENCE [LARGE SCALE GENOMIC DNA]</scope>
    <source>
        <strain evidence="3">CCUG 62982</strain>
    </source>
</reference>
<organism evidence="2 3">
    <name type="scientific">Sphingomonas canadensis</name>
    <dbReference type="NCBI Taxonomy" id="1219257"/>
    <lineage>
        <taxon>Bacteria</taxon>
        <taxon>Pseudomonadati</taxon>
        <taxon>Pseudomonadota</taxon>
        <taxon>Alphaproteobacteria</taxon>
        <taxon>Sphingomonadales</taxon>
        <taxon>Sphingomonadaceae</taxon>
        <taxon>Sphingomonas</taxon>
    </lineage>
</organism>
<proteinExistence type="predicted"/>
<dbReference type="InterPro" id="IPR032710">
    <property type="entry name" value="NTF2-like_dom_sf"/>
</dbReference>
<dbReference type="Pfam" id="PF12680">
    <property type="entry name" value="SnoaL_2"/>
    <property type="match status" value="1"/>
</dbReference>